<keyword evidence="4" id="KW-0547">Nucleotide-binding</keyword>
<keyword evidence="5" id="KW-0067">ATP-binding</keyword>
<name>A0A327K834_9BRAD</name>
<evidence type="ECO:0000256" key="4">
    <source>
        <dbReference type="ARBA" id="ARBA00022741"/>
    </source>
</evidence>
<dbReference type="InterPro" id="IPR011063">
    <property type="entry name" value="TilS/TtcA_N"/>
</dbReference>
<evidence type="ECO:0000256" key="6">
    <source>
        <dbReference type="ARBA" id="ARBA00048539"/>
    </source>
</evidence>
<dbReference type="EMBL" id="NPEX01000649">
    <property type="protein sequence ID" value="RAI34066.1"/>
    <property type="molecule type" value="Genomic_DNA"/>
</dbReference>
<protein>
    <recommendedName>
        <fullName evidence="1">tRNA(Ile)-lysidine synthetase</fullName>
        <ecNumber evidence="1">6.3.4.19</ecNumber>
    </recommendedName>
</protein>
<feature type="domain" description="tRNA(Ile)-lysidine/2-thiocytidine synthase N-terminal" evidence="7">
    <location>
        <begin position="8"/>
        <end position="130"/>
    </location>
</feature>
<evidence type="ECO:0000313" key="8">
    <source>
        <dbReference type="EMBL" id="RAI34066.1"/>
    </source>
</evidence>
<dbReference type="GO" id="GO:0005524">
    <property type="term" value="F:ATP binding"/>
    <property type="evidence" value="ECO:0007669"/>
    <property type="project" value="UniProtKB-KW"/>
</dbReference>
<dbReference type="InterPro" id="IPR014729">
    <property type="entry name" value="Rossmann-like_a/b/a_fold"/>
</dbReference>
<dbReference type="Proteomes" id="UP000249130">
    <property type="component" value="Unassembled WGS sequence"/>
</dbReference>
<comment type="caution">
    <text evidence="8">The sequence shown here is derived from an EMBL/GenBank/DDBJ whole genome shotgun (WGS) entry which is preliminary data.</text>
</comment>
<evidence type="ECO:0000256" key="2">
    <source>
        <dbReference type="ARBA" id="ARBA00022598"/>
    </source>
</evidence>
<dbReference type="Gene3D" id="3.40.50.620">
    <property type="entry name" value="HUPs"/>
    <property type="match status" value="1"/>
</dbReference>
<evidence type="ECO:0000259" key="7">
    <source>
        <dbReference type="Pfam" id="PF01171"/>
    </source>
</evidence>
<dbReference type="GO" id="GO:0032267">
    <property type="term" value="F:tRNA(Ile)-lysidine synthase activity"/>
    <property type="evidence" value="ECO:0007669"/>
    <property type="project" value="UniProtKB-EC"/>
</dbReference>
<organism evidence="8 9">
    <name type="scientific">Rhodoplanes roseus</name>
    <dbReference type="NCBI Taxonomy" id="29409"/>
    <lineage>
        <taxon>Bacteria</taxon>
        <taxon>Pseudomonadati</taxon>
        <taxon>Pseudomonadota</taxon>
        <taxon>Alphaproteobacteria</taxon>
        <taxon>Hyphomicrobiales</taxon>
        <taxon>Nitrobacteraceae</taxon>
        <taxon>Rhodoplanes</taxon>
    </lineage>
</organism>
<dbReference type="EC" id="6.3.4.19" evidence="1"/>
<dbReference type="PANTHER" id="PTHR43033">
    <property type="entry name" value="TRNA(ILE)-LYSIDINE SYNTHASE-RELATED"/>
    <property type="match status" value="1"/>
</dbReference>
<comment type="catalytic activity">
    <reaction evidence="6">
        <text>cytidine(34) in tRNA(Ile2) + L-lysine + ATP = lysidine(34) in tRNA(Ile2) + AMP + diphosphate + H(+)</text>
        <dbReference type="Rhea" id="RHEA:43744"/>
        <dbReference type="Rhea" id="RHEA-COMP:10625"/>
        <dbReference type="Rhea" id="RHEA-COMP:10670"/>
        <dbReference type="ChEBI" id="CHEBI:15378"/>
        <dbReference type="ChEBI" id="CHEBI:30616"/>
        <dbReference type="ChEBI" id="CHEBI:32551"/>
        <dbReference type="ChEBI" id="CHEBI:33019"/>
        <dbReference type="ChEBI" id="CHEBI:82748"/>
        <dbReference type="ChEBI" id="CHEBI:83665"/>
        <dbReference type="ChEBI" id="CHEBI:456215"/>
        <dbReference type="EC" id="6.3.4.19"/>
    </reaction>
</comment>
<dbReference type="InterPro" id="IPR012094">
    <property type="entry name" value="tRNA_Ile_lys_synt"/>
</dbReference>
<reference evidence="8 9" key="1">
    <citation type="submission" date="2017-07" db="EMBL/GenBank/DDBJ databases">
        <title>Draft Genome Sequences of Select Purple Nonsulfur Bacteria.</title>
        <authorList>
            <person name="Lasarre B."/>
            <person name="Mckinlay J.B."/>
        </authorList>
    </citation>
    <scope>NUCLEOTIDE SEQUENCE [LARGE SCALE GENOMIC DNA]</scope>
    <source>
        <strain evidence="8 9">DSM 5909</strain>
    </source>
</reference>
<keyword evidence="3" id="KW-0819">tRNA processing</keyword>
<dbReference type="GO" id="GO:0008033">
    <property type="term" value="P:tRNA processing"/>
    <property type="evidence" value="ECO:0007669"/>
    <property type="project" value="UniProtKB-KW"/>
</dbReference>
<gene>
    <name evidence="8" type="primary">tilS</name>
    <name evidence="8" type="ORF">CH341_31555</name>
</gene>
<dbReference type="CDD" id="cd01992">
    <property type="entry name" value="TilS_N"/>
    <property type="match status" value="1"/>
</dbReference>
<evidence type="ECO:0000256" key="1">
    <source>
        <dbReference type="ARBA" id="ARBA00013267"/>
    </source>
</evidence>
<sequence>MLRWVGDKPSTGLQEAARVARYRLLAEAARAVGAAHVVTAHTRDDQAETVLFRLARGSGLSGLAGMARVSPLPALSTGEGKATDGAPFLVRPFLDVPKARLIATLEAAGVPYADDPSNRDPRFTRSRLRRLLPSLAEEGLSAARLVQLAGRMRRADAALEAAVDRLAADLAISPGRLPGAGPVTFDAA</sequence>
<dbReference type="NCBIfam" id="TIGR02432">
    <property type="entry name" value="lysidine_TilS_N"/>
    <property type="match status" value="1"/>
</dbReference>
<proteinExistence type="predicted"/>
<evidence type="ECO:0000256" key="5">
    <source>
        <dbReference type="ARBA" id="ARBA00022840"/>
    </source>
</evidence>
<keyword evidence="2" id="KW-0436">Ligase</keyword>
<evidence type="ECO:0000256" key="3">
    <source>
        <dbReference type="ARBA" id="ARBA00022694"/>
    </source>
</evidence>
<evidence type="ECO:0000313" key="9">
    <source>
        <dbReference type="Proteomes" id="UP000249130"/>
    </source>
</evidence>
<keyword evidence="9" id="KW-1185">Reference proteome</keyword>
<dbReference type="Pfam" id="PF01171">
    <property type="entry name" value="ATP_bind_3"/>
    <property type="match status" value="1"/>
</dbReference>
<feature type="non-terminal residue" evidence="8">
    <location>
        <position position="188"/>
    </location>
</feature>
<dbReference type="AlphaFoldDB" id="A0A327K834"/>
<dbReference type="InterPro" id="IPR012795">
    <property type="entry name" value="tRNA_Ile_lys_synt_N"/>
</dbReference>
<dbReference type="SUPFAM" id="SSF52402">
    <property type="entry name" value="Adenine nucleotide alpha hydrolases-like"/>
    <property type="match status" value="1"/>
</dbReference>
<accession>A0A327K834</accession>
<dbReference type="PANTHER" id="PTHR43033:SF1">
    <property type="entry name" value="TRNA(ILE)-LYSIDINE SYNTHASE-RELATED"/>
    <property type="match status" value="1"/>
</dbReference>